<dbReference type="PROSITE" id="PS50075">
    <property type="entry name" value="CARRIER"/>
    <property type="match status" value="1"/>
</dbReference>
<comment type="caution">
    <text evidence="5">The sequence shown here is derived from an EMBL/GenBank/DDBJ whole genome shotgun (WGS) entry which is preliminary data.</text>
</comment>
<dbReference type="GO" id="GO:0000036">
    <property type="term" value="F:acyl carrier activity"/>
    <property type="evidence" value="ECO:0007669"/>
    <property type="project" value="UniProtKB-UniRule"/>
</dbReference>
<evidence type="ECO:0000313" key="6">
    <source>
        <dbReference type="Proteomes" id="UP000256373"/>
    </source>
</evidence>
<gene>
    <name evidence="3" type="primary">acpP</name>
    <name evidence="5" type="ORF">DSL64_25640</name>
</gene>
<comment type="similarity">
    <text evidence="3">Belongs to the acyl carrier protein (ACP) family.</text>
</comment>
<proteinExistence type="inferred from homology"/>
<evidence type="ECO:0000256" key="2">
    <source>
        <dbReference type="ARBA" id="ARBA00022553"/>
    </source>
</evidence>
<dbReference type="InterPro" id="IPR003231">
    <property type="entry name" value="ACP"/>
</dbReference>
<accession>A0A3D8Y772</accession>
<keyword evidence="3" id="KW-0276">Fatty acid metabolism</keyword>
<dbReference type="InterPro" id="IPR009081">
    <property type="entry name" value="PP-bd_ACP"/>
</dbReference>
<dbReference type="UniPathway" id="UPA00094"/>
<dbReference type="InterPro" id="IPR036736">
    <property type="entry name" value="ACP-like_sf"/>
</dbReference>
<evidence type="ECO:0000256" key="3">
    <source>
        <dbReference type="HAMAP-Rule" id="MF_01217"/>
    </source>
</evidence>
<comment type="function">
    <text evidence="3">Carrier of the growing fatty acid chain in fatty acid biosynthesis.</text>
</comment>
<reference evidence="5 6" key="1">
    <citation type="submission" date="2018-07" db="EMBL/GenBank/DDBJ databases">
        <title>Dyadobacter roseus sp. nov., isolated from rose rhizosphere soil.</title>
        <authorList>
            <person name="Chen L."/>
        </authorList>
    </citation>
    <scope>NUCLEOTIDE SEQUENCE [LARGE SCALE GENOMIC DNA]</scope>
    <source>
        <strain evidence="5 6">RS19</strain>
    </source>
</reference>
<dbReference type="Pfam" id="PF00550">
    <property type="entry name" value="PP-binding"/>
    <property type="match status" value="1"/>
</dbReference>
<dbReference type="GO" id="GO:0000035">
    <property type="term" value="F:acyl binding"/>
    <property type="evidence" value="ECO:0007669"/>
    <property type="project" value="TreeGrafter"/>
</dbReference>
<evidence type="ECO:0000259" key="4">
    <source>
        <dbReference type="PROSITE" id="PS50075"/>
    </source>
</evidence>
<keyword evidence="1 3" id="KW-0596">Phosphopantetheine</keyword>
<dbReference type="GO" id="GO:0016020">
    <property type="term" value="C:membrane"/>
    <property type="evidence" value="ECO:0007669"/>
    <property type="project" value="GOC"/>
</dbReference>
<dbReference type="Proteomes" id="UP000256373">
    <property type="component" value="Unassembled WGS sequence"/>
</dbReference>
<evidence type="ECO:0000313" key="5">
    <source>
        <dbReference type="EMBL" id="REA56895.1"/>
    </source>
</evidence>
<dbReference type="SUPFAM" id="SSF47336">
    <property type="entry name" value="ACP-like"/>
    <property type="match status" value="1"/>
</dbReference>
<name>A0A3D8Y772_9BACT</name>
<dbReference type="PANTHER" id="PTHR20863:SF76">
    <property type="entry name" value="CARRIER DOMAIN-CONTAINING PROTEIN"/>
    <property type="match status" value="1"/>
</dbReference>
<dbReference type="NCBIfam" id="NF002148">
    <property type="entry name" value="PRK00982.1-2"/>
    <property type="match status" value="1"/>
</dbReference>
<comment type="PTM">
    <text evidence="3">4'-phosphopantetheine is transferred from CoA to a specific serine of apo-ACP by AcpS. This modification is essential for activity because fatty acids are bound in thioester linkage to the sulfhydryl of the prosthetic group.</text>
</comment>
<evidence type="ECO:0000256" key="1">
    <source>
        <dbReference type="ARBA" id="ARBA00022450"/>
    </source>
</evidence>
<dbReference type="PANTHER" id="PTHR20863">
    <property type="entry name" value="ACYL CARRIER PROTEIN"/>
    <property type="match status" value="1"/>
</dbReference>
<feature type="modified residue" description="O-(pantetheine 4'-phosphoryl)serine" evidence="3">
    <location>
        <position position="34"/>
    </location>
</feature>
<dbReference type="EMBL" id="QNUL01000033">
    <property type="protein sequence ID" value="REA56895.1"/>
    <property type="molecule type" value="Genomic_DNA"/>
</dbReference>
<sequence length="78" mass="8595">MKEQLRTILATSTGLPTSSITDNASLTHDLGLDSLDTVDIVLQMEDQFKVSIPDDDYPKLQTVGAIYEYLQHKIAVTA</sequence>
<keyword evidence="6" id="KW-1185">Reference proteome</keyword>
<dbReference type="OrthoDB" id="9804551at2"/>
<dbReference type="GO" id="GO:0009245">
    <property type="term" value="P:lipid A biosynthetic process"/>
    <property type="evidence" value="ECO:0007669"/>
    <property type="project" value="TreeGrafter"/>
</dbReference>
<comment type="pathway">
    <text evidence="3">Lipid metabolism; fatty acid biosynthesis.</text>
</comment>
<keyword evidence="3" id="KW-0444">Lipid biosynthesis</keyword>
<keyword evidence="3" id="KW-0443">Lipid metabolism</keyword>
<keyword evidence="3" id="KW-0963">Cytoplasm</keyword>
<keyword evidence="3" id="KW-0275">Fatty acid biosynthesis</keyword>
<dbReference type="GO" id="GO:0005829">
    <property type="term" value="C:cytosol"/>
    <property type="evidence" value="ECO:0007669"/>
    <property type="project" value="TreeGrafter"/>
</dbReference>
<feature type="domain" description="Carrier" evidence="4">
    <location>
        <begin position="1"/>
        <end position="74"/>
    </location>
</feature>
<dbReference type="AlphaFoldDB" id="A0A3D8Y772"/>
<organism evidence="5 6">
    <name type="scientific">Dyadobacter luteus</name>
    <dbReference type="NCBI Taxonomy" id="2259619"/>
    <lineage>
        <taxon>Bacteria</taxon>
        <taxon>Pseudomonadati</taxon>
        <taxon>Bacteroidota</taxon>
        <taxon>Cytophagia</taxon>
        <taxon>Cytophagales</taxon>
        <taxon>Spirosomataceae</taxon>
        <taxon>Dyadobacter</taxon>
    </lineage>
</organism>
<keyword evidence="2 3" id="KW-0597">Phosphoprotein</keyword>
<dbReference type="HAMAP" id="MF_01217">
    <property type="entry name" value="Acyl_carrier"/>
    <property type="match status" value="1"/>
</dbReference>
<dbReference type="Gene3D" id="1.10.1200.10">
    <property type="entry name" value="ACP-like"/>
    <property type="match status" value="1"/>
</dbReference>
<dbReference type="RefSeq" id="WP_115833814.1">
    <property type="nucleotide sequence ID" value="NZ_QNUL01000033.1"/>
</dbReference>
<comment type="subcellular location">
    <subcellularLocation>
        <location evidence="3">Cytoplasm</location>
    </subcellularLocation>
</comment>
<protein>
    <recommendedName>
        <fullName evidence="3">Acyl carrier protein</fullName>
        <shortName evidence="3">ACP</shortName>
    </recommendedName>
</protein>